<evidence type="ECO:0000313" key="2">
    <source>
        <dbReference type="Proteomes" id="UP000539642"/>
    </source>
</evidence>
<dbReference type="Proteomes" id="UP000539642">
    <property type="component" value="Unassembled WGS sequence"/>
</dbReference>
<proteinExistence type="predicted"/>
<gene>
    <name evidence="1" type="ORF">HNQ81_001670</name>
</gene>
<reference evidence="1 2" key="1">
    <citation type="submission" date="2020-08" db="EMBL/GenBank/DDBJ databases">
        <title>Genomic Encyclopedia of Type Strains, Phase IV (KMG-IV): sequencing the most valuable type-strain genomes for metagenomic binning, comparative biology and taxonomic classification.</title>
        <authorList>
            <person name="Goeker M."/>
        </authorList>
    </citation>
    <scope>NUCLEOTIDE SEQUENCE [LARGE SCALE GENOMIC DNA]</scope>
    <source>
        <strain evidence="1 2">DSM 28570</strain>
    </source>
</reference>
<dbReference type="AlphaFoldDB" id="A0A840V4B4"/>
<comment type="caution">
    <text evidence="1">The sequence shown here is derived from an EMBL/GenBank/DDBJ whole genome shotgun (WGS) entry which is preliminary data.</text>
</comment>
<name>A0A840V4B4_9BACT</name>
<protein>
    <submittedName>
        <fullName evidence="1">Uncharacterized protein</fullName>
    </submittedName>
</protein>
<evidence type="ECO:0000313" key="1">
    <source>
        <dbReference type="EMBL" id="MBB5347941.1"/>
    </source>
</evidence>
<organism evidence="1 2">
    <name type="scientific">Desulfoprunum benzoelyticum</name>
    <dbReference type="NCBI Taxonomy" id="1506996"/>
    <lineage>
        <taxon>Bacteria</taxon>
        <taxon>Pseudomonadati</taxon>
        <taxon>Thermodesulfobacteriota</taxon>
        <taxon>Desulfobulbia</taxon>
        <taxon>Desulfobulbales</taxon>
        <taxon>Desulfobulbaceae</taxon>
        <taxon>Desulfoprunum</taxon>
    </lineage>
</organism>
<keyword evidence="2" id="KW-1185">Reference proteome</keyword>
<dbReference type="RefSeq" id="WP_183350202.1">
    <property type="nucleotide sequence ID" value="NZ_JACHEO010000007.1"/>
</dbReference>
<sequence length="84" mass="9654">MDVIAYNPQKGRLETITAHYNEGTTTWFDGTRNPESVRMITDLEGNLLITLGGWNYPVIIYDVTRKSINYNRKMAGKLYKQALL</sequence>
<dbReference type="EMBL" id="JACHEO010000007">
    <property type="protein sequence ID" value="MBB5347941.1"/>
    <property type="molecule type" value="Genomic_DNA"/>
</dbReference>
<accession>A0A840V4B4</accession>